<dbReference type="KEGG" id="carl:PXC00_06420"/>
<dbReference type="SUPFAM" id="SSF55658">
    <property type="entry name" value="L9 N-domain-like"/>
    <property type="match status" value="1"/>
</dbReference>
<dbReference type="InterPro" id="IPR050092">
    <property type="entry name" value="RNase_H"/>
</dbReference>
<accession>A0AA97H3R6</accession>
<evidence type="ECO:0000256" key="6">
    <source>
        <dbReference type="ARBA" id="ARBA00017721"/>
    </source>
</evidence>
<keyword evidence="10" id="KW-0378">Hydrolase</keyword>
<keyword evidence="9" id="KW-0255">Endonuclease</keyword>
<evidence type="ECO:0000256" key="2">
    <source>
        <dbReference type="ARBA" id="ARBA00001946"/>
    </source>
</evidence>
<dbReference type="InterPro" id="IPR031845">
    <property type="entry name" value="RnlA_toxin_NRD"/>
</dbReference>
<protein>
    <recommendedName>
        <fullName evidence="6">Ribonuclease H</fullName>
        <ecNumber evidence="5">3.1.26.4</ecNumber>
    </recommendedName>
</protein>
<evidence type="ECO:0000256" key="10">
    <source>
        <dbReference type="ARBA" id="ARBA00022801"/>
    </source>
</evidence>
<evidence type="ECO:0000256" key="5">
    <source>
        <dbReference type="ARBA" id="ARBA00012180"/>
    </source>
</evidence>
<dbReference type="Pfam" id="PF19034">
    <property type="entry name" value="RnlA-toxin_DBD"/>
    <property type="match status" value="1"/>
</dbReference>
<proteinExistence type="inferred from homology"/>
<evidence type="ECO:0000313" key="14">
    <source>
        <dbReference type="Proteomes" id="UP001300604"/>
    </source>
</evidence>
<comment type="function">
    <text evidence="3">Endonuclease that specifically degrades the RNA of RNA-DNA hybrids.</text>
</comment>
<evidence type="ECO:0000256" key="8">
    <source>
        <dbReference type="ARBA" id="ARBA00022723"/>
    </source>
</evidence>
<dbReference type="AlphaFoldDB" id="A0AA97H3R6"/>
<evidence type="ECO:0000313" key="13">
    <source>
        <dbReference type="EMBL" id="WOC33497.1"/>
    </source>
</evidence>
<dbReference type="PROSITE" id="PS50879">
    <property type="entry name" value="RNASE_H_1"/>
    <property type="match status" value="1"/>
</dbReference>
<evidence type="ECO:0000256" key="4">
    <source>
        <dbReference type="ARBA" id="ARBA00005300"/>
    </source>
</evidence>
<dbReference type="InterPro" id="IPR037056">
    <property type="entry name" value="RNase_H1_N_sf"/>
</dbReference>
<keyword evidence="14" id="KW-1185">Reference proteome</keyword>
<comment type="catalytic activity">
    <reaction evidence="1">
        <text>Endonucleolytic cleavage to 5'-phosphomonoester.</text>
        <dbReference type="EC" id="3.1.26.4"/>
    </reaction>
</comment>
<evidence type="ECO:0000256" key="1">
    <source>
        <dbReference type="ARBA" id="ARBA00000077"/>
    </source>
</evidence>
<dbReference type="FunFam" id="3.40.970.10:FF:000002">
    <property type="entry name" value="Ribonuclease H"/>
    <property type="match status" value="1"/>
</dbReference>
<dbReference type="CDD" id="cd09277">
    <property type="entry name" value="RNase_HI_bacteria_like"/>
    <property type="match status" value="1"/>
</dbReference>
<dbReference type="Proteomes" id="UP001300604">
    <property type="component" value="Chromosome"/>
</dbReference>
<comment type="similarity">
    <text evidence="4">Belongs to the RNase H family.</text>
</comment>
<dbReference type="GO" id="GO:0043137">
    <property type="term" value="P:DNA replication, removal of RNA primer"/>
    <property type="evidence" value="ECO:0007669"/>
    <property type="project" value="TreeGrafter"/>
</dbReference>
<feature type="domain" description="RNase H type-1" evidence="12">
    <location>
        <begin position="66"/>
        <end position="203"/>
    </location>
</feature>
<dbReference type="PANTHER" id="PTHR10642">
    <property type="entry name" value="RIBONUCLEASE H1"/>
    <property type="match status" value="1"/>
</dbReference>
<evidence type="ECO:0000256" key="9">
    <source>
        <dbReference type="ARBA" id="ARBA00022759"/>
    </source>
</evidence>
<dbReference type="RefSeq" id="WP_316935168.1">
    <property type="nucleotide sequence ID" value="NZ_CP135996.1"/>
</dbReference>
<dbReference type="EC" id="3.1.26.4" evidence="5"/>
<evidence type="ECO:0000259" key="12">
    <source>
        <dbReference type="PROSITE" id="PS50879"/>
    </source>
</evidence>
<dbReference type="SUPFAM" id="SSF53098">
    <property type="entry name" value="Ribonuclease H-like"/>
    <property type="match status" value="1"/>
</dbReference>
<dbReference type="Gene3D" id="3.40.970.10">
    <property type="entry name" value="Ribonuclease H1, N-terminal domain"/>
    <property type="match status" value="1"/>
</dbReference>
<dbReference type="Gene3D" id="6.10.250.2650">
    <property type="match status" value="1"/>
</dbReference>
<dbReference type="Gene3D" id="3.30.160.690">
    <property type="entry name" value="Bacterial toxin RNase RnlA/LsoA, N repeated domain"/>
    <property type="match status" value="1"/>
</dbReference>
<sequence length="480" mass="55119">MPKKYYAVKKGYNPGIYKTWDDCKRQVDGFSGASYKAFASQEDALSFLGMPITHETKAVESSKVTPSAEAVAYVDGSYDDNVKAFAYGVVIFYDGIEEHFSARMNNPELIGMRNVAGEIKAAEKAIQFCIDHNIKSVDIYHDYEGIAKWCTGEWKANLVGTKDYKVFYESIKSKINVNFIKVKGHSGDKFNDLADQLAKSALGLEKQPDITQGINSMTANNIKREDFEAILELLKEDIPDLRFEKSAQPYGQGYLLMSDIPHKQKLKIVHFDGKNKLWLQGKKEELFNQLSLYIVELLETDEVPRFLNSVYQLHVDEDVVETKYCEKLPHASQHVSDKISRTLHQAIYNLNIDEAPYDATFIAEPAIRVLEPILKLALGEHGLPLRKDKKDQYDTFFVFKKVKGTDIYKIKPAYIKPEYSQEFLDYLSKLYTYFHQYRHTLFHWDDPTDAVDTTRLLNTPNEAHTLILETLKLIDDYFTL</sequence>
<evidence type="ECO:0000256" key="3">
    <source>
        <dbReference type="ARBA" id="ARBA00004065"/>
    </source>
</evidence>
<dbReference type="Gene3D" id="3.30.420.10">
    <property type="entry name" value="Ribonuclease H-like superfamily/Ribonuclease H"/>
    <property type="match status" value="1"/>
</dbReference>
<dbReference type="InterPro" id="IPR009027">
    <property type="entry name" value="Ribosomal_bL9/RNase_H1_N"/>
</dbReference>
<dbReference type="InterPro" id="IPR012337">
    <property type="entry name" value="RNaseH-like_sf"/>
</dbReference>
<dbReference type="GO" id="GO:0004523">
    <property type="term" value="F:RNA-DNA hybrid ribonuclease activity"/>
    <property type="evidence" value="ECO:0007669"/>
    <property type="project" value="UniProtKB-EC"/>
</dbReference>
<dbReference type="GO" id="GO:0046872">
    <property type="term" value="F:metal ion binding"/>
    <property type="evidence" value="ECO:0007669"/>
    <property type="project" value="UniProtKB-KW"/>
</dbReference>
<dbReference type="InterPro" id="IPR011320">
    <property type="entry name" value="RNase_H1_N"/>
</dbReference>
<reference evidence="13" key="1">
    <citation type="submission" date="2023-09" db="EMBL/GenBank/DDBJ databases">
        <authorList>
            <person name="Zeng C."/>
        </authorList>
    </citation>
    <scope>NUCLEOTIDE SEQUENCE</scope>
    <source>
        <strain evidence="13">ZCY20-5</strain>
    </source>
</reference>
<gene>
    <name evidence="13" type="ORF">PXC00_06420</name>
</gene>
<evidence type="ECO:0000256" key="7">
    <source>
        <dbReference type="ARBA" id="ARBA00022722"/>
    </source>
</evidence>
<comment type="cofactor">
    <cofactor evidence="2">
        <name>Mg(2+)</name>
        <dbReference type="ChEBI" id="CHEBI:18420"/>
    </cofactor>
</comment>
<keyword evidence="7" id="KW-0540">Nuclease</keyword>
<keyword evidence="11" id="KW-0460">Magnesium</keyword>
<dbReference type="Pfam" id="PF00075">
    <property type="entry name" value="RNase_H"/>
    <property type="match status" value="1"/>
</dbReference>
<dbReference type="PANTHER" id="PTHR10642:SF26">
    <property type="entry name" value="RIBONUCLEASE H1"/>
    <property type="match status" value="1"/>
</dbReference>
<organism evidence="13 14">
    <name type="scientific">Caproicibacterium argilliputei</name>
    <dbReference type="NCBI Taxonomy" id="3030016"/>
    <lineage>
        <taxon>Bacteria</taxon>
        <taxon>Bacillati</taxon>
        <taxon>Bacillota</taxon>
        <taxon>Clostridia</taxon>
        <taxon>Eubacteriales</taxon>
        <taxon>Oscillospiraceae</taxon>
        <taxon>Caproicibacterium</taxon>
    </lineage>
</organism>
<dbReference type="EMBL" id="CP135996">
    <property type="protein sequence ID" value="WOC33497.1"/>
    <property type="molecule type" value="Genomic_DNA"/>
</dbReference>
<dbReference type="GO" id="GO:0003676">
    <property type="term" value="F:nucleic acid binding"/>
    <property type="evidence" value="ECO:0007669"/>
    <property type="project" value="InterPro"/>
</dbReference>
<dbReference type="Pfam" id="PF01693">
    <property type="entry name" value="Cauli_VI"/>
    <property type="match status" value="1"/>
</dbReference>
<dbReference type="InterPro" id="IPR043994">
    <property type="entry name" value="RnlA/LsoA-toxin_DBD"/>
</dbReference>
<reference evidence="13" key="2">
    <citation type="submission" date="2024-06" db="EMBL/GenBank/DDBJ databases">
        <title>Caproicibacterium argilliputei sp. nov, a novel caproic acid producing anaerobic bacterium isolated from pit mud.</title>
        <authorList>
            <person name="Xia S."/>
        </authorList>
    </citation>
    <scope>NUCLEOTIDE SEQUENCE</scope>
    <source>
        <strain evidence="13">ZCY20-5</strain>
    </source>
</reference>
<name>A0AA97H3R6_9FIRM</name>
<dbReference type="InterPro" id="IPR002156">
    <property type="entry name" value="RNaseH_domain"/>
</dbReference>
<dbReference type="InterPro" id="IPR036397">
    <property type="entry name" value="RNaseH_sf"/>
</dbReference>
<evidence type="ECO:0000256" key="11">
    <source>
        <dbReference type="ARBA" id="ARBA00022842"/>
    </source>
</evidence>
<keyword evidence="8" id="KW-0479">Metal-binding</keyword>
<dbReference type="Pfam" id="PF15935">
    <property type="entry name" value="RnlA_toxin"/>
    <property type="match status" value="1"/>
</dbReference>